<dbReference type="PROSITE" id="PS51372">
    <property type="entry name" value="PRD_2"/>
    <property type="match status" value="2"/>
</dbReference>
<feature type="domain" description="PTS EIIA type-2" evidence="6">
    <location>
        <begin position="547"/>
        <end position="685"/>
    </location>
</feature>
<dbReference type="SUPFAM" id="SSF52794">
    <property type="entry name" value="PTS system IIB component-like"/>
    <property type="match status" value="1"/>
</dbReference>
<evidence type="ECO:0000256" key="3">
    <source>
        <dbReference type="ARBA" id="ARBA00023015"/>
    </source>
</evidence>
<dbReference type="PROSITE" id="PS51099">
    <property type="entry name" value="PTS_EIIB_TYPE_2"/>
    <property type="match status" value="1"/>
</dbReference>
<dbReference type="SUPFAM" id="SSF46785">
    <property type="entry name" value="Winged helix' DNA-binding domain"/>
    <property type="match status" value="1"/>
</dbReference>
<evidence type="ECO:0000256" key="2">
    <source>
        <dbReference type="ARBA" id="ARBA00022737"/>
    </source>
</evidence>
<dbReference type="RefSeq" id="WP_230951728.1">
    <property type="nucleotide sequence ID" value="NZ_KQ955828.1"/>
</dbReference>
<dbReference type="Gene3D" id="1.10.1790.10">
    <property type="entry name" value="PRD domain"/>
    <property type="match status" value="2"/>
</dbReference>
<gene>
    <name evidence="9" type="ORF">HMPREF3213_01625</name>
</gene>
<keyword evidence="4" id="KW-0010">Activator</keyword>
<dbReference type="EMBL" id="LRPN01000050">
    <property type="protein sequence ID" value="KWZ82683.1"/>
    <property type="molecule type" value="Genomic_DNA"/>
</dbReference>
<dbReference type="Pfam" id="PF00359">
    <property type="entry name" value="PTS_EIIA_2"/>
    <property type="match status" value="1"/>
</dbReference>
<organism evidence="9 10">
    <name type="scientific">Heyndrickxia coagulans</name>
    <name type="common">Weizmannia coagulans</name>
    <dbReference type="NCBI Taxonomy" id="1398"/>
    <lineage>
        <taxon>Bacteria</taxon>
        <taxon>Bacillati</taxon>
        <taxon>Bacillota</taxon>
        <taxon>Bacilli</taxon>
        <taxon>Bacillales</taxon>
        <taxon>Bacillaceae</taxon>
        <taxon>Heyndrickxia</taxon>
    </lineage>
</organism>
<evidence type="ECO:0000256" key="4">
    <source>
        <dbReference type="ARBA" id="ARBA00023159"/>
    </source>
</evidence>
<reference evidence="10" key="1">
    <citation type="submission" date="2016-01" db="EMBL/GenBank/DDBJ databases">
        <authorList>
            <person name="Mitreva M."/>
            <person name="Pepin K.H."/>
            <person name="Mihindukulasuriya K.A."/>
            <person name="Fulton R."/>
            <person name="Fronick C."/>
            <person name="O'Laughlin M."/>
            <person name="Miner T."/>
            <person name="Herter B."/>
            <person name="Rosa B.A."/>
            <person name="Cordes M."/>
            <person name="Tomlinson C."/>
            <person name="Wollam A."/>
            <person name="Palsikar V.B."/>
            <person name="Mardis E.R."/>
            <person name="Wilson R.K."/>
        </authorList>
    </citation>
    <scope>NUCLEOTIDE SEQUENCE [LARGE SCALE GENOMIC DNA]</scope>
    <source>
        <strain evidence="10">GED7749B</strain>
    </source>
</reference>
<dbReference type="CDD" id="cd05568">
    <property type="entry name" value="PTS_IIB_bgl_like"/>
    <property type="match status" value="1"/>
</dbReference>
<dbReference type="InterPro" id="IPR013011">
    <property type="entry name" value="PTS_EIIB_2"/>
</dbReference>
<evidence type="ECO:0000313" key="10">
    <source>
        <dbReference type="Proteomes" id="UP000070376"/>
    </source>
</evidence>
<dbReference type="InterPro" id="IPR011608">
    <property type="entry name" value="PRD"/>
</dbReference>
<dbReference type="InterPro" id="IPR036388">
    <property type="entry name" value="WH-like_DNA-bd_sf"/>
</dbReference>
<evidence type="ECO:0000259" key="7">
    <source>
        <dbReference type="PROSITE" id="PS51099"/>
    </source>
</evidence>
<dbReference type="InterPro" id="IPR002178">
    <property type="entry name" value="PTS_EIIA_type-2_dom"/>
</dbReference>
<feature type="domain" description="PRD" evidence="8">
    <location>
        <begin position="234"/>
        <end position="338"/>
    </location>
</feature>
<dbReference type="GO" id="GO:0006355">
    <property type="term" value="P:regulation of DNA-templated transcription"/>
    <property type="evidence" value="ECO:0007669"/>
    <property type="project" value="InterPro"/>
</dbReference>
<dbReference type="InterPro" id="IPR036095">
    <property type="entry name" value="PTS_EIIB-like_sf"/>
</dbReference>
<dbReference type="GO" id="GO:0009401">
    <property type="term" value="P:phosphoenolpyruvate-dependent sugar phosphotransferase system"/>
    <property type="evidence" value="ECO:0007669"/>
    <property type="project" value="InterPro"/>
</dbReference>
<evidence type="ECO:0000313" key="9">
    <source>
        <dbReference type="EMBL" id="KWZ82683.1"/>
    </source>
</evidence>
<dbReference type="InterPro" id="IPR013196">
    <property type="entry name" value="HTH_11"/>
</dbReference>
<dbReference type="PANTHER" id="PTHR30185:SF13">
    <property type="entry name" value="LICABCH OPERON REGULATOR-RELATED"/>
    <property type="match status" value="1"/>
</dbReference>
<dbReference type="InterPro" id="IPR007737">
    <property type="entry name" value="Mga_HTH"/>
</dbReference>
<dbReference type="Gene3D" id="1.10.10.10">
    <property type="entry name" value="Winged helix-like DNA-binding domain superfamily/Winged helix DNA-binding domain"/>
    <property type="match status" value="2"/>
</dbReference>
<dbReference type="PANTHER" id="PTHR30185">
    <property type="entry name" value="CRYPTIC BETA-GLUCOSIDE BGL OPERON ANTITERMINATOR"/>
    <property type="match status" value="1"/>
</dbReference>
<dbReference type="AlphaFoldDB" id="A0A133KSV3"/>
<feature type="domain" description="PTS EIIB type-2" evidence="7">
    <location>
        <begin position="455"/>
        <end position="546"/>
    </location>
</feature>
<proteinExistence type="predicted"/>
<dbReference type="Gene3D" id="3.40.930.10">
    <property type="entry name" value="Mannitol-specific EII, Chain A"/>
    <property type="match status" value="1"/>
</dbReference>
<dbReference type="Pfam" id="PF05043">
    <property type="entry name" value="Mga"/>
    <property type="match status" value="1"/>
</dbReference>
<comment type="caution">
    <text evidence="9">The sequence shown here is derived from an EMBL/GenBank/DDBJ whole genome shotgun (WGS) entry which is preliminary data.</text>
</comment>
<evidence type="ECO:0000256" key="5">
    <source>
        <dbReference type="ARBA" id="ARBA00023163"/>
    </source>
</evidence>
<accession>A0A133KSV3</accession>
<dbReference type="Proteomes" id="UP000070376">
    <property type="component" value="Unassembled WGS sequence"/>
</dbReference>
<dbReference type="InterPro" id="IPR016152">
    <property type="entry name" value="PTrfase/Anion_transptr"/>
</dbReference>
<dbReference type="PATRIC" id="fig|1398.22.peg.1635"/>
<keyword evidence="3" id="KW-0805">Transcription regulation</keyword>
<dbReference type="Pfam" id="PF08279">
    <property type="entry name" value="HTH_11"/>
    <property type="match status" value="1"/>
</dbReference>
<dbReference type="PROSITE" id="PS51094">
    <property type="entry name" value="PTS_EIIA_TYPE_2"/>
    <property type="match status" value="1"/>
</dbReference>
<dbReference type="InterPro" id="IPR036390">
    <property type="entry name" value="WH_DNA-bd_sf"/>
</dbReference>
<keyword evidence="5" id="KW-0804">Transcription</keyword>
<dbReference type="Pfam" id="PF00874">
    <property type="entry name" value="PRD"/>
    <property type="match status" value="2"/>
</dbReference>
<dbReference type="GO" id="GO:0008982">
    <property type="term" value="F:protein-N(PI)-phosphohistidine-sugar phosphotransferase activity"/>
    <property type="evidence" value="ECO:0007669"/>
    <property type="project" value="InterPro"/>
</dbReference>
<keyword evidence="2" id="KW-0677">Repeat</keyword>
<evidence type="ECO:0000259" key="6">
    <source>
        <dbReference type="PROSITE" id="PS51094"/>
    </source>
</evidence>
<protein>
    <submittedName>
        <fullName evidence="9">Putative licABCH operon regulator</fullName>
    </submittedName>
</protein>
<feature type="domain" description="PRD" evidence="8">
    <location>
        <begin position="343"/>
        <end position="450"/>
    </location>
</feature>
<dbReference type="Gene3D" id="3.40.50.2300">
    <property type="match status" value="1"/>
</dbReference>
<evidence type="ECO:0000256" key="1">
    <source>
        <dbReference type="ARBA" id="ARBA00022679"/>
    </source>
</evidence>
<evidence type="ECO:0000259" key="8">
    <source>
        <dbReference type="PROSITE" id="PS51372"/>
    </source>
</evidence>
<dbReference type="CDD" id="cd00211">
    <property type="entry name" value="PTS_IIA_fru"/>
    <property type="match status" value="1"/>
</dbReference>
<sequence>MTGCKVSSIGFFNDYITARKNGWFPENYSSSFAKNLSNPCKRELLAVAILSKRQKDILILLSKSKEPVTASWMARELGVSDRTIRNEIKLMQNNTASHGFQIESTRGLGYSVKVLDAELFSKILNEISTEEHHLAGDFTDKDTRVLYILRRLLLETDFIKIESFIDEMFVSLSTLQNDLKMVKEILDQYHLKLINRPHYGSKVEGDEYMKRLCLSNLLLERNQEAFLKEDCLQLIDPELFKKIKEVIVQKVNKYKIEISDISLENLATHIAIACRRIQEGFVIEELADVLVDDHPFEKIVANEIIKEVEDFTSLTFPETEIDYIIVHLLGTKLLHKKELAEFSKFDEAGTIINCMLARLKAELNWDFRQDREFIQALTLHIRPAMNRLRYKMNIRNPLLNDIKKKYPAAFEGAIIASKCIEEYLQMEVVEDEIAYIALHIGVALERMKLNKKKIKKVLIVCASGVGSAKLLSYRLQNLYGQEIEIADTINYYNLSSYDLSFIDLIISTVPIKEDFGVPVQVVNTFLEDKDIQAINGFLSRTQNVAEKYLHPSRIFLQLALQDKESVIRFLCDELYKQKLVPKDYVNLVLERESITPTCFGNLVAIPHPMVPITKETFWTVCTLKSPIHWHDQQMVQFVCLLNIKEGTQADLDDMYKKLISIIENRSVVQKIIKSKTADELMAFIK</sequence>
<dbReference type="InterPro" id="IPR050661">
    <property type="entry name" value="BglG_antiterminators"/>
</dbReference>
<name>A0A133KSV3_HEYCO</name>
<dbReference type="SUPFAM" id="SSF63520">
    <property type="entry name" value="PTS-regulatory domain, PRD"/>
    <property type="match status" value="2"/>
</dbReference>
<dbReference type="InterPro" id="IPR036634">
    <property type="entry name" value="PRD_sf"/>
</dbReference>
<dbReference type="SUPFAM" id="SSF55804">
    <property type="entry name" value="Phoshotransferase/anion transport protein"/>
    <property type="match status" value="1"/>
</dbReference>
<keyword evidence="1" id="KW-0808">Transferase</keyword>